<keyword evidence="2" id="KW-1185">Reference proteome</keyword>
<protein>
    <submittedName>
        <fullName evidence="1">Uncharacterized protein</fullName>
    </submittedName>
</protein>
<reference evidence="1 2" key="1">
    <citation type="submission" date="2019-04" db="EMBL/GenBank/DDBJ databases">
        <title>An improved genome assembly and genetic linkage map for asparagus bean, Vigna unguiculata ssp. sesquipedialis.</title>
        <authorList>
            <person name="Xia Q."/>
            <person name="Zhang R."/>
            <person name="Dong Y."/>
        </authorList>
    </citation>
    <scope>NUCLEOTIDE SEQUENCE [LARGE SCALE GENOMIC DNA]</scope>
    <source>
        <tissue evidence="1">Leaf</tissue>
    </source>
</reference>
<dbReference type="AlphaFoldDB" id="A0A4D6MZ68"/>
<organism evidence="1 2">
    <name type="scientific">Vigna unguiculata</name>
    <name type="common">Cowpea</name>
    <dbReference type="NCBI Taxonomy" id="3917"/>
    <lineage>
        <taxon>Eukaryota</taxon>
        <taxon>Viridiplantae</taxon>
        <taxon>Streptophyta</taxon>
        <taxon>Embryophyta</taxon>
        <taxon>Tracheophyta</taxon>
        <taxon>Spermatophyta</taxon>
        <taxon>Magnoliopsida</taxon>
        <taxon>eudicotyledons</taxon>
        <taxon>Gunneridae</taxon>
        <taxon>Pentapetalae</taxon>
        <taxon>rosids</taxon>
        <taxon>fabids</taxon>
        <taxon>Fabales</taxon>
        <taxon>Fabaceae</taxon>
        <taxon>Papilionoideae</taxon>
        <taxon>50 kb inversion clade</taxon>
        <taxon>NPAAA clade</taxon>
        <taxon>indigoferoid/millettioid clade</taxon>
        <taxon>Phaseoleae</taxon>
        <taxon>Vigna</taxon>
    </lineage>
</organism>
<evidence type="ECO:0000313" key="2">
    <source>
        <dbReference type="Proteomes" id="UP000501690"/>
    </source>
</evidence>
<proteinExistence type="predicted"/>
<accession>A0A4D6MZ68</accession>
<evidence type="ECO:0000313" key="1">
    <source>
        <dbReference type="EMBL" id="QCE05962.1"/>
    </source>
</evidence>
<name>A0A4D6MZ68_VIGUN</name>
<sequence length="61" mass="6861">MAKEMKLLASYTEFAPAPVIPVRKVSHAPVLETILEEAEECDQELLVNIYFLFDSVCCVES</sequence>
<dbReference type="Proteomes" id="UP000501690">
    <property type="component" value="Linkage Group LG9"/>
</dbReference>
<dbReference type="EMBL" id="CP039353">
    <property type="protein sequence ID" value="QCE05962.1"/>
    <property type="molecule type" value="Genomic_DNA"/>
</dbReference>
<gene>
    <name evidence="1" type="ORF">DEO72_LG9g971</name>
</gene>